<dbReference type="SUPFAM" id="SSF53901">
    <property type="entry name" value="Thiolase-like"/>
    <property type="match status" value="1"/>
</dbReference>
<dbReference type="PANTHER" id="PTHR43074:SF1">
    <property type="entry name" value="BETA-KETOACYL SYNTHASE FAMILY PROTEIN-RELATED"/>
    <property type="match status" value="1"/>
</dbReference>
<proteinExistence type="predicted"/>
<dbReference type="SUPFAM" id="SSF47336">
    <property type="entry name" value="ACP-like"/>
    <property type="match status" value="1"/>
</dbReference>
<dbReference type="InterPro" id="IPR014030">
    <property type="entry name" value="Ketoacyl_synth_N"/>
</dbReference>
<dbReference type="GO" id="GO:0006633">
    <property type="term" value="P:fatty acid biosynthetic process"/>
    <property type="evidence" value="ECO:0007669"/>
    <property type="project" value="InterPro"/>
</dbReference>
<dbReference type="PANTHER" id="PTHR43074">
    <property type="entry name" value="OMEGA-3 POLYUNSATURATED FATTY ACID SYNTHASE PFAB-RELATED"/>
    <property type="match status" value="1"/>
</dbReference>
<dbReference type="PROSITE" id="PS00606">
    <property type="entry name" value="KS3_1"/>
    <property type="match status" value="1"/>
</dbReference>
<keyword evidence="3" id="KW-0808">Transferase</keyword>
<dbReference type="InterPro" id="IPR016036">
    <property type="entry name" value="Malonyl_transacylase_ACP-bd"/>
</dbReference>
<dbReference type="InterPro" id="IPR036736">
    <property type="entry name" value="ACP-like_sf"/>
</dbReference>
<keyword evidence="7" id="KW-1185">Reference proteome</keyword>
<organism evidence="6 7">
    <name type="scientific">Massilia eurypsychrophila</name>
    <dbReference type="NCBI Taxonomy" id="1485217"/>
    <lineage>
        <taxon>Bacteria</taxon>
        <taxon>Pseudomonadati</taxon>
        <taxon>Pseudomonadota</taxon>
        <taxon>Betaproteobacteria</taxon>
        <taxon>Burkholderiales</taxon>
        <taxon>Oxalobacteraceae</taxon>
        <taxon>Telluria group</taxon>
        <taxon>Massilia</taxon>
    </lineage>
</organism>
<dbReference type="InterPro" id="IPR013785">
    <property type="entry name" value="Aldolase_TIM"/>
</dbReference>
<dbReference type="Pfam" id="PF00109">
    <property type="entry name" value="ketoacyl-synt"/>
    <property type="match status" value="1"/>
</dbReference>
<dbReference type="RefSeq" id="WP_099792272.1">
    <property type="nucleotide sequence ID" value="NZ_JBHLYV010000092.1"/>
</dbReference>
<feature type="compositionally biased region" description="Low complexity" evidence="4">
    <location>
        <begin position="1693"/>
        <end position="1709"/>
    </location>
</feature>
<dbReference type="Pfam" id="PF02801">
    <property type="entry name" value="Ketoacyl-synt_C"/>
    <property type="match status" value="1"/>
</dbReference>
<evidence type="ECO:0000313" key="7">
    <source>
        <dbReference type="Proteomes" id="UP000230390"/>
    </source>
</evidence>
<gene>
    <name evidence="6" type="ORF">CR105_22095</name>
</gene>
<sequence>MKSAISTGTVAPAVIALSPQHRLAPQIAIAACRAGALGLLDIGIRGFDADTRLAVSELVRSTQLLENWGLRCDLFDDASSALTKLAGQIGLATPAPVLLLAGIRFDEIGQACAAARALARSVLLEVRNLPEALAAQRAGYDAVILKGNEAGGRVGQQSAFMLAQECAGKLDLPYWIQGGIGVHSAAAVVLSGAAGVVLCEQLWLAVEAPPAPAAISWDLLDGSETVLAGAERTPYRCFSRAGRDRLRQLERAVAQDDDWQALLLAGLRDPDAGLLATGQDIALAGPLARRYGTVGRIVTAIGRSIGERLALAAAQRALAPDTPLARSHGTRFPIAQGPMTRVSDVAPFANAVATEGALPFVALAVMRGPEVATMLAATRAIMGAMPWGVGILGFMPRELRDEQLAVLREIRPPFAIIAGGRPSQARELDALGIVTYLHVPSPGLLRGFLDAGARRFIFEGSECGGHTGPRTSFVLWQQAIDILLDAALKDAGAVHVLFAGGIHDPLSAAMVALMAAPLVAAGMKIGVLMGTAYLFTDEIVASGAIVATFQQQAIACEETSLLQSGVGIYTRCATTPFCDEFEALRRQLVIDSKSDEETLMALELMNIGRLRIAAKGITRNRDPAASAESRYVPVDAEGQRHEGLYMLGDVARLRQRSGSLADLHSDVTLGSMALLDAQLARSAPAARPRAREPIAIVGMACHFPGAQGLREYWQNIVRGVNAIREVTDDRWSADLLFDPRRGVADKVYATAGGFLDDVAFDPQRYGIAPASLSSIEPAQLLTLEVARQALADAGFADRPFARERTACIIAVGGMNDLGTIYNFRALLPHYLAKVEGLPEATRRHIIDTLFAHELPKWTEDTFPGILGNVVAGRIANRLDLGGSNFTVDAACAASLAALEVGFRQLRDGVADVALVGGVDCTNSPMGFMCFSQTYALSARGRSQPFDAGADGIVISEGVGAVVLKRLSDAERDGDRIYALVHGVGSASDGRHRSLTAPHPPGQVMALQRAYHDAAIDPAAVTLIEAHGTGTALGDQSEVAALTALLGESATPACALGSVKSMIGHTKVAAGMAGLIKGVLALQHRLLPPSIGVERPIAALQAAGSSLYLNSEARPWLHLGRAHPRYCGVSAFGFGGTNFHAVLGEYTGAYRPADARSLQPREAELFAFAGASRAEIVGALRHLLDGLALAPQVDLAQLAYSLYREQHLIRRANGGQPCRLVLGAVSPDDLRQKLARALALLAEHAPFPKAPGMHYRESVGAVGGVCFLFPGQGAQRINMLRELVSGLPALHACFAQPDDAAAAPRIADLIYPRPAFSDAERSVQQQALNATDIAQPALGMVNLAAFDVLTSYGLQADFMAGHSYGEYVALCAAGAITREELVRLSLARGRLAAAAPEGAMAALDIGAADATAAIGRHGLALSVANLNAPDQTIVAGSISVLEAALAPLAQQGIRVKRLAVGTAFHCAHMAGVGVALEAELAKVQFVAARVAVFCNVTAAPYPADGAQMRALLARHIVEPVRFADEIEALYAAGARVFVECGPGLTLTGLTARILGPRAHTVLALDAPERDGWVQLAQLLGQAVAAGLPVDLSPWFAGRGLAERRLDEVFADAVRRTNHGALIWRVNGGRALPWTHAAGAVAGARLRSPAAAPASALVAALPRTLPAALQPVATPIHYRRITMSTDELGPKRLPQHGAAAAPPAHPGPAGQLEQIQDGVARMLDFQSEQQHSLRHFLDFQAQLAGMPGLARSQPAAPAQRPGVAPPIALQQPPLPARAAPLMQRKLVRPPVLPALPQRAAAAPSTAASSALAAAVAAPAAPPAGNATAAEFSAELLKAVSARTGYPVEMLDMDAHMEADLGIDSIKRIEIFSGLTQRHSLVGEGDEEQMIEALSGFKTLREVVAWYADLLVAQPALVAGGALPKKAPTPLSLQHEEVESTDPLAQSDPVRSYVVQARSAVLAEAGVPAAWPTRFPVILVGKPSALASALYDQLVGQGHVVRQLVPGPFTRQVEPSRYEVDFSTCESVLALGGLWPPAEEPVGALINLMGWTGDDSAAGDHRHDARALFLLLKLFGPDLRRSGAGGAGRLVNLTAFDGRFGLGAHSALSVGSAGTLGVAKSAAREWAEVRVKCIDAAPLVEPAWLATQVLREMFGADPEIEVGYNAEGRWRIDLAPRVIARDELADLALGTDSVVLVTGGAYGITADLTRMLAEKYHPRLVLVGRSPLPGDEAVSTRGVDDRAALRRLLMVELRAGGQKVTPVLVETELNRILKERQIRLNLAALQGAGCTPEYHCLDVRDAGAVGALIDDLYTRLGRIDGVLHGAGVISDKLIASKPLAAFEAVFDTKVVPALVLAAKLRMPELRFIAFFSSVAGRFGNVGQADYSAANEVLNKLAGQLSHAWPHLHALAINWGPWDAGMVSDDLRRLYAARAIRPIAPAAGRRHFLDELEHGPHRQAEIVIAASIGQIAALRLAR</sequence>
<dbReference type="Gene3D" id="3.40.50.720">
    <property type="entry name" value="NAD(P)-binding Rossmann-like Domain"/>
    <property type="match status" value="1"/>
</dbReference>
<evidence type="ECO:0000256" key="1">
    <source>
        <dbReference type="ARBA" id="ARBA00022450"/>
    </source>
</evidence>
<dbReference type="Gene3D" id="3.40.47.10">
    <property type="match status" value="1"/>
</dbReference>
<dbReference type="InterPro" id="IPR018201">
    <property type="entry name" value="Ketoacyl_synth_AS"/>
</dbReference>
<dbReference type="Pfam" id="PF08659">
    <property type="entry name" value="KR"/>
    <property type="match status" value="1"/>
</dbReference>
<dbReference type="SMART" id="SM00827">
    <property type="entry name" value="PKS_AT"/>
    <property type="match status" value="1"/>
</dbReference>
<name>A0A2G8T9R8_9BURK</name>
<dbReference type="Pfam" id="PF03060">
    <property type="entry name" value="NMO"/>
    <property type="match status" value="1"/>
</dbReference>
<protein>
    <submittedName>
        <fullName evidence="6">Erythronolide synthase</fullName>
    </submittedName>
</protein>
<dbReference type="CDD" id="cd08953">
    <property type="entry name" value="KR_2_SDR_x"/>
    <property type="match status" value="1"/>
</dbReference>
<evidence type="ECO:0000256" key="3">
    <source>
        <dbReference type="ARBA" id="ARBA00022679"/>
    </source>
</evidence>
<dbReference type="EMBL" id="PDOC01000020">
    <property type="protein sequence ID" value="PIL42806.1"/>
    <property type="molecule type" value="Genomic_DNA"/>
</dbReference>
<dbReference type="Gene3D" id="1.10.1200.10">
    <property type="entry name" value="ACP-like"/>
    <property type="match status" value="1"/>
</dbReference>
<feature type="domain" description="Ketosynthase family 3 (KS3)" evidence="5">
    <location>
        <begin position="691"/>
        <end position="1144"/>
    </location>
</feature>
<dbReference type="PROSITE" id="PS52004">
    <property type="entry name" value="KS3_2"/>
    <property type="match status" value="1"/>
</dbReference>
<dbReference type="Pfam" id="PF00698">
    <property type="entry name" value="Acyl_transf_1"/>
    <property type="match status" value="1"/>
</dbReference>
<dbReference type="Gene3D" id="3.20.20.70">
    <property type="entry name" value="Aldolase class I"/>
    <property type="match status" value="2"/>
</dbReference>
<dbReference type="CDD" id="cd00833">
    <property type="entry name" value="PKS"/>
    <property type="match status" value="1"/>
</dbReference>
<dbReference type="OrthoDB" id="9778690at2"/>
<dbReference type="InterPro" id="IPR020841">
    <property type="entry name" value="PKS_Beta-ketoAc_synthase_dom"/>
</dbReference>
<dbReference type="SMART" id="SM00825">
    <property type="entry name" value="PKS_KS"/>
    <property type="match status" value="1"/>
</dbReference>
<accession>A0A2G8T9R8</accession>
<comment type="caution">
    <text evidence="6">The sequence shown here is derived from an EMBL/GenBank/DDBJ whole genome shotgun (WGS) entry which is preliminary data.</text>
</comment>
<evidence type="ECO:0000259" key="5">
    <source>
        <dbReference type="PROSITE" id="PS52004"/>
    </source>
</evidence>
<reference evidence="6 7" key="1">
    <citation type="submission" date="2017-10" db="EMBL/GenBank/DDBJ databases">
        <title>Massilia psychrophilum sp. nov., a novel purple-pigmented bacterium isolated from Tianshan glacier, Xinjiang Municipality, China.</title>
        <authorList>
            <person name="Wang H."/>
        </authorList>
    </citation>
    <scope>NUCLEOTIDE SEQUENCE [LARGE SCALE GENOMIC DNA]</scope>
    <source>
        <strain evidence="6 7">JCM 30074</strain>
    </source>
</reference>
<dbReference type="InterPro" id="IPR016039">
    <property type="entry name" value="Thiolase-like"/>
</dbReference>
<dbReference type="InterPro" id="IPR016035">
    <property type="entry name" value="Acyl_Trfase/lysoPLipase"/>
</dbReference>
<dbReference type="SUPFAM" id="SSF51735">
    <property type="entry name" value="NAD(P)-binding Rossmann-fold domains"/>
    <property type="match status" value="2"/>
</dbReference>
<keyword evidence="2" id="KW-0597">Phosphoprotein</keyword>
<evidence type="ECO:0000256" key="2">
    <source>
        <dbReference type="ARBA" id="ARBA00022553"/>
    </source>
</evidence>
<dbReference type="InterPro" id="IPR052568">
    <property type="entry name" value="PKS-FAS_Synthase"/>
</dbReference>
<evidence type="ECO:0000256" key="4">
    <source>
        <dbReference type="SAM" id="MobiDB-lite"/>
    </source>
</evidence>
<dbReference type="GO" id="GO:0004315">
    <property type="term" value="F:3-oxoacyl-[acyl-carrier-protein] synthase activity"/>
    <property type="evidence" value="ECO:0007669"/>
    <property type="project" value="InterPro"/>
</dbReference>
<dbReference type="InterPro" id="IPR001227">
    <property type="entry name" value="Ac_transferase_dom_sf"/>
</dbReference>
<dbReference type="InterPro" id="IPR036291">
    <property type="entry name" value="NAD(P)-bd_dom_sf"/>
</dbReference>
<dbReference type="InterPro" id="IPR014043">
    <property type="entry name" value="Acyl_transferase_dom"/>
</dbReference>
<dbReference type="SUPFAM" id="SSF52151">
    <property type="entry name" value="FabD/lysophospholipase-like"/>
    <property type="match status" value="1"/>
</dbReference>
<dbReference type="SMART" id="SM00822">
    <property type="entry name" value="PKS_KR"/>
    <property type="match status" value="1"/>
</dbReference>
<dbReference type="InterPro" id="IPR014031">
    <property type="entry name" value="Ketoacyl_synth_C"/>
</dbReference>
<keyword evidence="1" id="KW-0596">Phosphopantetheine</keyword>
<dbReference type="SUPFAM" id="SSF55048">
    <property type="entry name" value="Probable ACP-binding domain of malonyl-CoA ACP transacylase"/>
    <property type="match status" value="1"/>
</dbReference>
<dbReference type="SUPFAM" id="SSF51412">
    <property type="entry name" value="Inosine monophosphate dehydrogenase (IMPDH)"/>
    <property type="match status" value="2"/>
</dbReference>
<dbReference type="Gene3D" id="3.40.366.10">
    <property type="entry name" value="Malonyl-Coenzyme A Acyl Carrier Protein, domain 2"/>
    <property type="match status" value="1"/>
</dbReference>
<dbReference type="InterPro" id="IPR057326">
    <property type="entry name" value="KR_dom"/>
</dbReference>
<evidence type="ECO:0000313" key="6">
    <source>
        <dbReference type="EMBL" id="PIL42806.1"/>
    </source>
</evidence>
<feature type="region of interest" description="Disordered" evidence="4">
    <location>
        <begin position="1686"/>
        <end position="1709"/>
    </location>
</feature>
<dbReference type="Proteomes" id="UP000230390">
    <property type="component" value="Unassembled WGS sequence"/>
</dbReference>
<dbReference type="InterPro" id="IPR013968">
    <property type="entry name" value="PKS_KR"/>
</dbReference>